<reference evidence="2 3" key="1">
    <citation type="journal article" date="2019" name="Commun. Biol.">
        <title>The bagworm genome reveals a unique fibroin gene that provides high tensile strength.</title>
        <authorList>
            <person name="Kono N."/>
            <person name="Nakamura H."/>
            <person name="Ohtoshi R."/>
            <person name="Tomita M."/>
            <person name="Numata K."/>
            <person name="Arakawa K."/>
        </authorList>
    </citation>
    <scope>NUCLEOTIDE SEQUENCE [LARGE SCALE GENOMIC DNA]</scope>
</reference>
<feature type="compositionally biased region" description="Basic residues" evidence="1">
    <location>
        <begin position="372"/>
        <end position="383"/>
    </location>
</feature>
<evidence type="ECO:0000313" key="2">
    <source>
        <dbReference type="EMBL" id="GBP23311.1"/>
    </source>
</evidence>
<feature type="region of interest" description="Disordered" evidence="1">
    <location>
        <begin position="356"/>
        <end position="383"/>
    </location>
</feature>
<evidence type="ECO:0000256" key="1">
    <source>
        <dbReference type="SAM" id="MobiDB-lite"/>
    </source>
</evidence>
<accession>A0A4C1UAA8</accession>
<proteinExistence type="predicted"/>
<dbReference type="AlphaFoldDB" id="A0A4C1UAA8"/>
<comment type="caution">
    <text evidence="2">The sequence shown here is derived from an EMBL/GenBank/DDBJ whole genome shotgun (WGS) entry which is preliminary data.</text>
</comment>
<feature type="compositionally biased region" description="Low complexity" evidence="1">
    <location>
        <begin position="357"/>
        <end position="368"/>
    </location>
</feature>
<evidence type="ECO:0000313" key="3">
    <source>
        <dbReference type="Proteomes" id="UP000299102"/>
    </source>
</evidence>
<keyword evidence="3" id="KW-1185">Reference proteome</keyword>
<name>A0A4C1UAA8_EUMVA</name>
<organism evidence="2 3">
    <name type="scientific">Eumeta variegata</name>
    <name type="common">Bagworm moth</name>
    <name type="synonym">Eumeta japonica</name>
    <dbReference type="NCBI Taxonomy" id="151549"/>
    <lineage>
        <taxon>Eukaryota</taxon>
        <taxon>Metazoa</taxon>
        <taxon>Ecdysozoa</taxon>
        <taxon>Arthropoda</taxon>
        <taxon>Hexapoda</taxon>
        <taxon>Insecta</taxon>
        <taxon>Pterygota</taxon>
        <taxon>Neoptera</taxon>
        <taxon>Endopterygota</taxon>
        <taxon>Lepidoptera</taxon>
        <taxon>Glossata</taxon>
        <taxon>Ditrysia</taxon>
        <taxon>Tineoidea</taxon>
        <taxon>Psychidae</taxon>
        <taxon>Oiketicinae</taxon>
        <taxon>Eumeta</taxon>
    </lineage>
</organism>
<protein>
    <submittedName>
        <fullName evidence="2">Uncharacterized protein</fullName>
    </submittedName>
</protein>
<sequence>MRAYNLNKFGGRCGISAAACAAITPEKRRAARFCDLGKYGDNNRGIYLCSETKAASALAVNIKGGRRPPPTDDSFSQNSYSEPQRVTLILHYVIQQHTCDESALHSPKISPIRADEKKSAQENRLCLAALDIANVGGREQCVTRSTTFKGKRVREPSKVGGHRRPLTLATPESQHYYSLKIRYTAKSRPRPSRVNISSYKTSVFLRSNIFAVTGLQAQASYLRCTPTPAVIGPWPAASGPCQFTSVVPTRRVNLEVTRGARDRAGARLREPNDRSFRNDNETRAIRAIMISAARPGARAVICSLISELYQYLNGEPASAAARRRVTRRGPHSYARNKDFLRETIRTGATIRIKRRPACGAPPAAPDAGLARERKKLHRMPPIT</sequence>
<dbReference type="Proteomes" id="UP000299102">
    <property type="component" value="Unassembled WGS sequence"/>
</dbReference>
<dbReference type="EMBL" id="BGZK01000149">
    <property type="protein sequence ID" value="GBP23311.1"/>
    <property type="molecule type" value="Genomic_DNA"/>
</dbReference>
<gene>
    <name evidence="2" type="ORF">EVAR_76026_1</name>
</gene>